<evidence type="ECO:0000256" key="1">
    <source>
        <dbReference type="SAM" id="MobiDB-lite"/>
    </source>
</evidence>
<keyword evidence="3" id="KW-1185">Reference proteome</keyword>
<evidence type="ECO:0000313" key="3">
    <source>
        <dbReference type="Proteomes" id="UP000269945"/>
    </source>
</evidence>
<protein>
    <submittedName>
        <fullName evidence="2">Uncharacterized protein</fullName>
    </submittedName>
</protein>
<feature type="compositionally biased region" description="Basic residues" evidence="1">
    <location>
        <begin position="145"/>
        <end position="159"/>
    </location>
</feature>
<gene>
    <name evidence="2" type="ORF">BN2614_LOCUS1</name>
</gene>
<name>A0A9X9M1Z8_GULGU</name>
<dbReference type="SUPFAM" id="SSF46785">
    <property type="entry name" value="Winged helix' DNA-binding domain"/>
    <property type="match status" value="1"/>
</dbReference>
<organism evidence="2 3">
    <name type="scientific">Gulo gulo</name>
    <name type="common">Wolverine</name>
    <name type="synonym">Gluton</name>
    <dbReference type="NCBI Taxonomy" id="48420"/>
    <lineage>
        <taxon>Eukaryota</taxon>
        <taxon>Metazoa</taxon>
        <taxon>Chordata</taxon>
        <taxon>Craniata</taxon>
        <taxon>Vertebrata</taxon>
        <taxon>Euteleostomi</taxon>
        <taxon>Mammalia</taxon>
        <taxon>Eutheria</taxon>
        <taxon>Laurasiatheria</taxon>
        <taxon>Carnivora</taxon>
        <taxon>Caniformia</taxon>
        <taxon>Musteloidea</taxon>
        <taxon>Mustelidae</taxon>
        <taxon>Guloninae</taxon>
        <taxon>Gulo</taxon>
    </lineage>
</organism>
<proteinExistence type="predicted"/>
<accession>A0A9X9M1Z8</accession>
<sequence>MGRHLPPHTRLSPPVLAYGYAREYLLSGKTPEELSELSRDLSPELHAGKGRGCFRSRCVRAGLWATLSLQSVWGREPAAGVVGALVAFLKESGKLKAPEWVGGGVPKARASRRGDCFGMRAACPAQHLSLPGGAGVSSVPGARGGRQRHRVMPSHFSPRSKPRRAWKWCERTKMGAAN</sequence>
<dbReference type="InterPro" id="IPR036388">
    <property type="entry name" value="WH-like_DNA-bd_sf"/>
</dbReference>
<dbReference type="InterPro" id="IPR036390">
    <property type="entry name" value="WH_DNA-bd_sf"/>
</dbReference>
<feature type="region of interest" description="Disordered" evidence="1">
    <location>
        <begin position="134"/>
        <end position="159"/>
    </location>
</feature>
<dbReference type="Gene3D" id="1.10.10.10">
    <property type="entry name" value="Winged helix-like DNA-binding domain superfamily/Winged helix DNA-binding domain"/>
    <property type="match status" value="1"/>
</dbReference>
<comment type="caution">
    <text evidence="2">The sequence shown here is derived from an EMBL/GenBank/DDBJ whole genome shotgun (WGS) entry which is preliminary data.</text>
</comment>
<dbReference type="AlphaFoldDB" id="A0A9X9M1Z8"/>
<dbReference type="Proteomes" id="UP000269945">
    <property type="component" value="Unassembled WGS sequence"/>
</dbReference>
<dbReference type="EMBL" id="CYRY02037425">
    <property type="protein sequence ID" value="VCX22989.1"/>
    <property type="molecule type" value="Genomic_DNA"/>
</dbReference>
<evidence type="ECO:0000313" key="2">
    <source>
        <dbReference type="EMBL" id="VCX22989.1"/>
    </source>
</evidence>
<reference evidence="2 3" key="1">
    <citation type="submission" date="2018-10" db="EMBL/GenBank/DDBJ databases">
        <authorList>
            <person name="Ekblom R."/>
            <person name="Jareborg N."/>
        </authorList>
    </citation>
    <scope>NUCLEOTIDE SEQUENCE [LARGE SCALE GENOMIC DNA]</scope>
    <source>
        <tissue evidence="2">Muscle</tissue>
    </source>
</reference>